<organism evidence="3 4">
    <name type="scientific">Pendulispora brunnea</name>
    <dbReference type="NCBI Taxonomy" id="2905690"/>
    <lineage>
        <taxon>Bacteria</taxon>
        <taxon>Pseudomonadati</taxon>
        <taxon>Myxococcota</taxon>
        <taxon>Myxococcia</taxon>
        <taxon>Myxococcales</taxon>
        <taxon>Sorangiineae</taxon>
        <taxon>Pendulisporaceae</taxon>
        <taxon>Pendulispora</taxon>
    </lineage>
</organism>
<keyword evidence="3" id="KW-0378">Hydrolase</keyword>
<dbReference type="InterPro" id="IPR009003">
    <property type="entry name" value="Peptidase_S1_PA"/>
</dbReference>
<dbReference type="PRINTS" id="PR00722">
    <property type="entry name" value="CHYMOTRYPSIN"/>
</dbReference>
<name>A0ABZ2KNI6_9BACT</name>
<dbReference type="GO" id="GO:0016787">
    <property type="term" value="F:hydrolase activity"/>
    <property type="evidence" value="ECO:0007669"/>
    <property type="project" value="UniProtKB-KW"/>
</dbReference>
<evidence type="ECO:0000259" key="2">
    <source>
        <dbReference type="PROSITE" id="PS50240"/>
    </source>
</evidence>
<dbReference type="InterPro" id="IPR001314">
    <property type="entry name" value="Peptidase_S1A"/>
</dbReference>
<dbReference type="PROSITE" id="PS00134">
    <property type="entry name" value="TRYPSIN_HIS"/>
    <property type="match status" value="1"/>
</dbReference>
<dbReference type="InterPro" id="IPR043504">
    <property type="entry name" value="Peptidase_S1_PA_chymotrypsin"/>
</dbReference>
<keyword evidence="4" id="KW-1185">Reference proteome</keyword>
<evidence type="ECO:0000313" key="3">
    <source>
        <dbReference type="EMBL" id="WXB00231.1"/>
    </source>
</evidence>
<dbReference type="Gene3D" id="2.40.10.10">
    <property type="entry name" value="Trypsin-like serine proteases"/>
    <property type="match status" value="1"/>
</dbReference>
<dbReference type="InterPro" id="IPR051487">
    <property type="entry name" value="Ser/Thr_Proteases_Immune/Dev"/>
</dbReference>
<dbReference type="SMART" id="SM00020">
    <property type="entry name" value="Tryp_SPc"/>
    <property type="match status" value="1"/>
</dbReference>
<dbReference type="PANTHER" id="PTHR24256">
    <property type="entry name" value="TRYPTASE-RELATED"/>
    <property type="match status" value="1"/>
</dbReference>
<dbReference type="EMBL" id="CP089982">
    <property type="protein sequence ID" value="WXB00231.1"/>
    <property type="molecule type" value="Genomic_DNA"/>
</dbReference>
<evidence type="ECO:0000256" key="1">
    <source>
        <dbReference type="ARBA" id="ARBA00023157"/>
    </source>
</evidence>
<evidence type="ECO:0000313" key="4">
    <source>
        <dbReference type="Proteomes" id="UP001379533"/>
    </source>
</evidence>
<dbReference type="Proteomes" id="UP001379533">
    <property type="component" value="Chromosome"/>
</dbReference>
<feature type="domain" description="Peptidase S1" evidence="2">
    <location>
        <begin position="11"/>
        <end position="222"/>
    </location>
</feature>
<dbReference type="InterPro" id="IPR001254">
    <property type="entry name" value="Trypsin_dom"/>
</dbReference>
<dbReference type="PROSITE" id="PS50240">
    <property type="entry name" value="TRYPSIN_DOM"/>
    <property type="match status" value="1"/>
</dbReference>
<protein>
    <submittedName>
        <fullName evidence="3">Trypsin-like serine protease</fullName>
        <ecNumber evidence="3">3.4.21.-</ecNumber>
    </submittedName>
</protein>
<reference evidence="3 4" key="1">
    <citation type="submission" date="2021-12" db="EMBL/GenBank/DDBJ databases">
        <title>Discovery of the Pendulisporaceae a myxobacterial family with distinct sporulation behavior and unique specialized metabolism.</title>
        <authorList>
            <person name="Garcia R."/>
            <person name="Popoff A."/>
            <person name="Bader C.D."/>
            <person name="Loehr J."/>
            <person name="Walesch S."/>
            <person name="Walt C."/>
            <person name="Boldt J."/>
            <person name="Bunk B."/>
            <person name="Haeckl F.J.F.P.J."/>
            <person name="Gunesch A.P."/>
            <person name="Birkelbach J."/>
            <person name="Nuebel U."/>
            <person name="Pietschmann T."/>
            <person name="Bach T."/>
            <person name="Mueller R."/>
        </authorList>
    </citation>
    <scope>NUCLEOTIDE SEQUENCE [LARGE SCALE GENOMIC DNA]</scope>
    <source>
        <strain evidence="3 4">MSr12523</strain>
    </source>
</reference>
<dbReference type="Pfam" id="PF00089">
    <property type="entry name" value="Trypsin"/>
    <property type="match status" value="1"/>
</dbReference>
<sequence length="282" mass="29291">MAQEGELAPLIVGGAPDAHHDAVVALAALPVEYGERPQAMCTATLIAPRVALTAAHCVAHVDADGVEVVLGGDVSAPDARHIRITEIVRHPKWDSPSHDLALVQLGDDAGITPIALIDAPGAASLQGQAVTLVGYGRDDRGQGGVRHAGTARVVETLEKHIRIRREPALSCAGDSGGPALAIADGHAQVAGVASYGDPSCAEFATYARLDIELAEFVLPVLAQLQSAHAPPSAGCASTPHVPAASIGLALTIPLALLCRRFTRAVSTYETTRARQRASRRRR</sequence>
<gene>
    <name evidence="3" type="ORF">LZC95_27635</name>
</gene>
<accession>A0ABZ2KNI6</accession>
<dbReference type="RefSeq" id="WP_394850870.1">
    <property type="nucleotide sequence ID" value="NZ_CP089982.1"/>
</dbReference>
<proteinExistence type="predicted"/>
<dbReference type="InterPro" id="IPR018114">
    <property type="entry name" value="TRYPSIN_HIS"/>
</dbReference>
<dbReference type="EC" id="3.4.21.-" evidence="3"/>
<dbReference type="SUPFAM" id="SSF50494">
    <property type="entry name" value="Trypsin-like serine proteases"/>
    <property type="match status" value="1"/>
</dbReference>
<keyword evidence="1" id="KW-1015">Disulfide bond</keyword>